<feature type="domain" description="CzcB-like barrel-sandwich hybrid" evidence="5">
    <location>
        <begin position="98"/>
        <end position="241"/>
    </location>
</feature>
<dbReference type="Gene3D" id="1.10.287.470">
    <property type="entry name" value="Helix hairpin bin"/>
    <property type="match status" value="1"/>
</dbReference>
<feature type="domain" description="CusB-like beta-barrel" evidence="3">
    <location>
        <begin position="263"/>
        <end position="334"/>
    </location>
</feature>
<dbReference type="PANTHER" id="PTHR30469">
    <property type="entry name" value="MULTIDRUG RESISTANCE PROTEIN MDTA"/>
    <property type="match status" value="1"/>
</dbReference>
<evidence type="ECO:0000313" key="7">
    <source>
        <dbReference type="Proteomes" id="UP000189935"/>
    </source>
</evidence>
<gene>
    <name evidence="6" type="ORF">SAMN05444159_6705</name>
</gene>
<dbReference type="NCBIfam" id="TIGR01730">
    <property type="entry name" value="RND_mfp"/>
    <property type="match status" value="1"/>
</dbReference>
<dbReference type="Gene3D" id="2.40.30.170">
    <property type="match status" value="1"/>
</dbReference>
<dbReference type="RefSeq" id="WP_079543827.1">
    <property type="nucleotide sequence ID" value="NZ_LT670844.1"/>
</dbReference>
<evidence type="ECO:0000256" key="1">
    <source>
        <dbReference type="ARBA" id="ARBA00009477"/>
    </source>
</evidence>
<dbReference type="Gene3D" id="2.40.420.20">
    <property type="match status" value="1"/>
</dbReference>
<evidence type="ECO:0000256" key="2">
    <source>
        <dbReference type="SAM" id="Phobius"/>
    </source>
</evidence>
<dbReference type="GO" id="GO:0015562">
    <property type="term" value="F:efflux transmembrane transporter activity"/>
    <property type="evidence" value="ECO:0007669"/>
    <property type="project" value="TreeGrafter"/>
</dbReference>
<dbReference type="Proteomes" id="UP000189935">
    <property type="component" value="Chromosome I"/>
</dbReference>
<dbReference type="InterPro" id="IPR058792">
    <property type="entry name" value="Beta-barrel_RND_2"/>
</dbReference>
<evidence type="ECO:0000259" key="4">
    <source>
        <dbReference type="Pfam" id="PF25967"/>
    </source>
</evidence>
<evidence type="ECO:0000313" key="6">
    <source>
        <dbReference type="EMBL" id="SHL74253.1"/>
    </source>
</evidence>
<comment type="similarity">
    <text evidence="1">Belongs to the membrane fusion protein (MFP) (TC 8.A.1) family.</text>
</comment>
<dbReference type="Pfam" id="PF25954">
    <property type="entry name" value="Beta-barrel_RND_2"/>
    <property type="match status" value="1"/>
</dbReference>
<keyword evidence="2" id="KW-0472">Membrane</keyword>
<protein>
    <submittedName>
        <fullName evidence="6">RND family efflux transporter, MFP subunit</fullName>
    </submittedName>
</protein>
<sequence length="418" mass="45064">MLVTPIPPNDEQPSQEPLEYKRGTGLRMSILALVFAGVLVVGFFFVNSERRYKTSELAAATKAEMSGPLPVDVVSAKSSPLTQRLVLPGETAAWYDSKIYARVNGYVEKWFVDIGDHVSNGQTLALIETPELDAQLEAARAKLGAAQAEVNVKQANADFAKSTYERWRNSPQGVVSEQERQSKKAASVAADSELVASKAEVALDKAEVDRLTSLTEFKEVKAPFDGTIVERDIDIGDLVNAGSGSGMSALYRVARTEPMRVFVNVPQSAADDLLTGDARASITVGGDAGQHYDGKVARTSRAINRQSRTLRAEIDLPNSDSRLVPGLYVEVSFALKNPIGVQVPAAALLFRPKPQVAIIDEKNVVEFRDVKIGADDGDVVQIESGLKEGDKVALNLSSQIASGMKVDAHELGVRLSEK</sequence>
<dbReference type="Pfam" id="PF25967">
    <property type="entry name" value="RND-MFP_C"/>
    <property type="match status" value="1"/>
</dbReference>
<dbReference type="SUPFAM" id="SSF111369">
    <property type="entry name" value="HlyD-like secretion proteins"/>
    <property type="match status" value="1"/>
</dbReference>
<dbReference type="InterPro" id="IPR058647">
    <property type="entry name" value="BSH_CzcB-like"/>
</dbReference>
<feature type="transmembrane region" description="Helical" evidence="2">
    <location>
        <begin position="26"/>
        <end position="46"/>
    </location>
</feature>
<name>A0A1M7D4D1_9BRAD</name>
<evidence type="ECO:0000259" key="3">
    <source>
        <dbReference type="Pfam" id="PF25954"/>
    </source>
</evidence>
<reference evidence="6 7" key="1">
    <citation type="submission" date="2016-11" db="EMBL/GenBank/DDBJ databases">
        <authorList>
            <person name="Jaros S."/>
            <person name="Januszkiewicz K."/>
            <person name="Wedrychowicz H."/>
        </authorList>
    </citation>
    <scope>NUCLEOTIDE SEQUENCE [LARGE SCALE GENOMIC DNA]</scope>
    <source>
        <strain evidence="6 7">GAS499</strain>
    </source>
</reference>
<dbReference type="Pfam" id="PF25973">
    <property type="entry name" value="BSH_CzcB"/>
    <property type="match status" value="1"/>
</dbReference>
<dbReference type="InterPro" id="IPR006143">
    <property type="entry name" value="RND_pump_MFP"/>
</dbReference>
<dbReference type="AlphaFoldDB" id="A0A1M7D4D1"/>
<keyword evidence="2" id="KW-0812">Transmembrane</keyword>
<accession>A0A1M7D4D1</accession>
<evidence type="ECO:0000259" key="5">
    <source>
        <dbReference type="Pfam" id="PF25973"/>
    </source>
</evidence>
<organism evidence="6 7">
    <name type="scientific">Bradyrhizobium lablabi</name>
    <dbReference type="NCBI Taxonomy" id="722472"/>
    <lineage>
        <taxon>Bacteria</taxon>
        <taxon>Pseudomonadati</taxon>
        <taxon>Pseudomonadota</taxon>
        <taxon>Alphaproteobacteria</taxon>
        <taxon>Hyphomicrobiales</taxon>
        <taxon>Nitrobacteraceae</taxon>
        <taxon>Bradyrhizobium</taxon>
    </lineage>
</organism>
<dbReference type="Gene3D" id="2.40.50.100">
    <property type="match status" value="1"/>
</dbReference>
<dbReference type="EMBL" id="LT670844">
    <property type="protein sequence ID" value="SHL74253.1"/>
    <property type="molecule type" value="Genomic_DNA"/>
</dbReference>
<dbReference type="GO" id="GO:1990281">
    <property type="term" value="C:efflux pump complex"/>
    <property type="evidence" value="ECO:0007669"/>
    <property type="project" value="TreeGrafter"/>
</dbReference>
<dbReference type="InterPro" id="IPR058627">
    <property type="entry name" value="MdtA-like_C"/>
</dbReference>
<keyword evidence="2" id="KW-1133">Transmembrane helix</keyword>
<dbReference type="OrthoDB" id="7422354at2"/>
<proteinExistence type="inferred from homology"/>
<dbReference type="PANTHER" id="PTHR30469:SF37">
    <property type="entry name" value="RAGD PROTEIN"/>
    <property type="match status" value="1"/>
</dbReference>
<feature type="domain" description="Multidrug resistance protein MdtA-like C-terminal permuted SH3" evidence="4">
    <location>
        <begin position="342"/>
        <end position="392"/>
    </location>
</feature>